<dbReference type="InterPro" id="IPR022118">
    <property type="entry name" value="Peptidase_C70_AvrRpt2"/>
</dbReference>
<gene>
    <name evidence="1" type="ORF">AO353_22595</name>
</gene>
<reference evidence="1 2" key="2">
    <citation type="journal article" date="2018" name="Nature">
        <title>Mutant phenotypes for thousands of bacterial genes of unknown function.</title>
        <authorList>
            <person name="Price M.N."/>
            <person name="Wetmore K.M."/>
            <person name="Waters R.J."/>
            <person name="Callaghan M."/>
            <person name="Ray J."/>
            <person name="Liu H."/>
            <person name="Kuehl J.V."/>
            <person name="Melnyk R.A."/>
            <person name="Lamson J.S."/>
            <person name="Suh Y."/>
            <person name="Carlson H.K."/>
            <person name="Esquivel Z."/>
            <person name="Sadeeshkumar H."/>
            <person name="Chakraborty R."/>
            <person name="Zane G.M."/>
            <person name="Rubin B.E."/>
            <person name="Wall J.D."/>
            <person name="Visel A."/>
            <person name="Bristow J."/>
            <person name="Blow M.J."/>
            <person name="Arkin A.P."/>
            <person name="Deutschbauer A.M."/>
        </authorList>
    </citation>
    <scope>NUCLEOTIDE SEQUENCE [LARGE SCALE GENOMIC DNA]</scope>
    <source>
        <strain evidence="1 2">FW300-N2E3</strain>
    </source>
</reference>
<proteinExistence type="predicted"/>
<dbReference type="OrthoDB" id="7008735at2"/>
<reference evidence="2" key="1">
    <citation type="submission" date="2015-09" db="EMBL/GenBank/DDBJ databases">
        <title>Whole genome sequence of Pseudomonas fluorescens FW300-N2E3.</title>
        <authorList>
            <person name="Ray J."/>
            <person name="Melnyk R."/>
            <person name="Deutschbauer A."/>
        </authorList>
    </citation>
    <scope>NUCLEOTIDE SEQUENCE [LARGE SCALE GENOMIC DNA]</scope>
    <source>
        <strain evidence="2">FW300-N2E3</strain>
    </source>
</reference>
<evidence type="ECO:0000313" key="1">
    <source>
        <dbReference type="EMBL" id="ALI03723.1"/>
    </source>
</evidence>
<accession>A0A0N9W9C7</accession>
<dbReference type="Pfam" id="PF12385">
    <property type="entry name" value="Peptidase_C70"/>
    <property type="match status" value="1"/>
</dbReference>
<dbReference type="Proteomes" id="UP000066487">
    <property type="component" value="Chromosome"/>
</dbReference>
<organism evidence="1 2">
    <name type="scientific">Pseudomonas fluorescens</name>
    <dbReference type="NCBI Taxonomy" id="294"/>
    <lineage>
        <taxon>Bacteria</taxon>
        <taxon>Pseudomonadati</taxon>
        <taxon>Pseudomonadota</taxon>
        <taxon>Gammaproteobacteria</taxon>
        <taxon>Pseudomonadales</taxon>
        <taxon>Pseudomonadaceae</taxon>
        <taxon>Pseudomonas</taxon>
    </lineage>
</organism>
<evidence type="ECO:0008006" key="3">
    <source>
        <dbReference type="Google" id="ProtNLM"/>
    </source>
</evidence>
<name>A0A0N9W9C7_PSEFL</name>
<sequence>MGSQFYVSGLFDGLSNRKGIYMSYEGVTREKFFTVFPKIEIQKVSHSCWAASFSVLMRLNGVQVSEQAVIGFYPEWVYDGITFDQLYGLAEYYNKFHFSKESGLVHGVREIKAYKKLEPILQYAGQYSGFLVFVKQHYVVVLGYDAAASTIDYYDPWFGVIETCDLQYFLKWGTQHTLVVAGD</sequence>
<dbReference type="RefSeq" id="WP_054596967.1">
    <property type="nucleotide sequence ID" value="NZ_CP012830.1"/>
</dbReference>
<protein>
    <recommendedName>
        <fullName evidence="3">Peptidase C39-like domain-containing protein</fullName>
    </recommendedName>
</protein>
<dbReference type="AlphaFoldDB" id="A0A0N9W9C7"/>
<evidence type="ECO:0000313" key="2">
    <source>
        <dbReference type="Proteomes" id="UP000066487"/>
    </source>
</evidence>
<dbReference type="EMBL" id="CP012830">
    <property type="protein sequence ID" value="ALI03723.1"/>
    <property type="molecule type" value="Genomic_DNA"/>
</dbReference>